<dbReference type="RefSeq" id="WP_124906828.1">
    <property type="nucleotide sequence ID" value="NZ_RQJP01000002.1"/>
</dbReference>
<dbReference type="Pfam" id="PF03235">
    <property type="entry name" value="GmrSD_N"/>
    <property type="match status" value="1"/>
</dbReference>
<protein>
    <submittedName>
        <fullName evidence="2">DUF262 domain-containing protein</fullName>
    </submittedName>
</protein>
<dbReference type="EMBL" id="RQJP01000002">
    <property type="protein sequence ID" value="RRB15224.1"/>
    <property type="molecule type" value="Genomic_DNA"/>
</dbReference>
<proteinExistence type="predicted"/>
<dbReference type="AlphaFoldDB" id="A0A3P1CQJ1"/>
<dbReference type="PANTHER" id="PTHR37292">
    <property type="entry name" value="VNG6097C"/>
    <property type="match status" value="1"/>
</dbReference>
<reference evidence="2 3" key="1">
    <citation type="submission" date="2018-11" db="EMBL/GenBank/DDBJ databases">
        <authorList>
            <person name="Zhou Z."/>
            <person name="Wang G."/>
        </authorList>
    </citation>
    <scope>NUCLEOTIDE SEQUENCE [LARGE SCALE GENOMIC DNA]</scope>
    <source>
        <strain evidence="2 3">KCTC42998</strain>
    </source>
</reference>
<feature type="domain" description="GmrSD restriction endonucleases N-terminal" evidence="1">
    <location>
        <begin position="12"/>
        <end position="216"/>
    </location>
</feature>
<evidence type="ECO:0000313" key="3">
    <source>
        <dbReference type="Proteomes" id="UP000274271"/>
    </source>
</evidence>
<gene>
    <name evidence="2" type="ORF">EHT87_11820</name>
</gene>
<dbReference type="PANTHER" id="PTHR37292:SF2">
    <property type="entry name" value="DUF262 DOMAIN-CONTAINING PROTEIN"/>
    <property type="match status" value="1"/>
</dbReference>
<evidence type="ECO:0000259" key="1">
    <source>
        <dbReference type="Pfam" id="PF03235"/>
    </source>
</evidence>
<name>A0A3P1CQJ1_9BACT</name>
<evidence type="ECO:0000313" key="2">
    <source>
        <dbReference type="EMBL" id="RRB15224.1"/>
    </source>
</evidence>
<accession>A0A3P1CQJ1</accession>
<dbReference type="OrthoDB" id="9798761at2"/>
<organism evidence="2 3">
    <name type="scientific">Larkinella knui</name>
    <dbReference type="NCBI Taxonomy" id="2025310"/>
    <lineage>
        <taxon>Bacteria</taxon>
        <taxon>Pseudomonadati</taxon>
        <taxon>Bacteroidota</taxon>
        <taxon>Cytophagia</taxon>
        <taxon>Cytophagales</taxon>
        <taxon>Spirosomataceae</taxon>
        <taxon>Larkinella</taxon>
    </lineage>
</organism>
<comment type="caution">
    <text evidence="2">The sequence shown here is derived from an EMBL/GenBank/DDBJ whole genome shotgun (WGS) entry which is preliminary data.</text>
</comment>
<dbReference type="Proteomes" id="UP000274271">
    <property type="component" value="Unassembled WGS sequence"/>
</dbReference>
<sequence length="596" mass="68297">MAKYSVHQQPIETLLTWIKSGEIAIPEIQRPFVWKASKVRDLIDSLYQGYPVGYIITWRNPDVKLKNGELSAGRKVLIDGQQRVTALTAAIVGQRVLDTNYKQISIRIAFNPLTEKFDVLNKAYENSPEWINSINPIINDEISISKAIRTYLTANPDANEELVEARIENLKRIKSKQVGIIELDHALDIDTVTEIFIRINQKGVVLSNADFVMSKIAADEQHGGNRMRKLVDYFCRLIVDKDFNKHILDNDHGFYAHDYYKAISWMATGHDTLYVPNYIDFLRVAFTYQFSRGRFSDLVALLSGRNFETRTYEGEIAERSFQRLSAGLLDFVNRTNYQRFTMLVTSTGLINSKLISSKNSLNFSYALYLKLRKDGLPDAEIQHYVKRWLIMSLLIGRYSGSSESMIDEDIKQINEKGVATYLTHMEQAHLGAGFWEFRLVSDLETSGTNNNAYNVYLAAQCNGRAHAFLAKSMQTSALIEQRGDIHHLFPKKYLIKHNFAQKLYNQVANYVYTEQSTNLKIGTMAPADYIGKVREQIELGTFDICTLSTSQELLDNLSQNDIPSSFLQATHLDYEAFLTERRQLMASKIRVFYEHL</sequence>
<dbReference type="InterPro" id="IPR004919">
    <property type="entry name" value="GmrSD_N"/>
</dbReference>
<keyword evidence="3" id="KW-1185">Reference proteome</keyword>